<feature type="transmembrane region" description="Helical" evidence="8">
    <location>
        <begin position="117"/>
        <end position="142"/>
    </location>
</feature>
<keyword evidence="11" id="KW-1185">Reference proteome</keyword>
<comment type="caution">
    <text evidence="10">The sequence shown here is derived from an EMBL/GenBank/DDBJ whole genome shotgun (WGS) entry which is preliminary data.</text>
</comment>
<dbReference type="InterPro" id="IPR013525">
    <property type="entry name" value="ABC2_TM"/>
</dbReference>
<keyword evidence="4 8" id="KW-1003">Cell membrane</keyword>
<feature type="domain" description="ABC transmembrane type-2" evidence="9">
    <location>
        <begin position="35"/>
        <end position="268"/>
    </location>
</feature>
<evidence type="ECO:0000256" key="1">
    <source>
        <dbReference type="ARBA" id="ARBA00004651"/>
    </source>
</evidence>
<gene>
    <name evidence="10" type="ORF">H0185_09805</name>
</gene>
<dbReference type="PROSITE" id="PS51012">
    <property type="entry name" value="ABC_TM2"/>
    <property type="match status" value="1"/>
</dbReference>
<evidence type="ECO:0000256" key="4">
    <source>
        <dbReference type="ARBA" id="ARBA00022475"/>
    </source>
</evidence>
<sequence>MKSMITVIKEQINSFYLILRLSAFEMKSENANNYLGALWEIINPMIQLGIYWFVFGIGIRKGSSVDMGHGVEVPFFMWLLTGMLVWFFVNPSITASSKSIYSRIQLISKMSFPMSAIPSYVIMANFYQHLMLLGVVTVILQFTEYKLSLYYIQLPYFMFATLMFLFSLALITSTLATIVRDVQQMIQSVTKMLLYLTPLLWKVDELVINGVDLAGLLKLNPLYYLVEGYRASLLGVSWYAFEDPQYTLYFWGLVLVMLMIGSALHLKFRNHFVDYM</sequence>
<keyword evidence="5 8" id="KW-0812">Transmembrane</keyword>
<dbReference type="InterPro" id="IPR047817">
    <property type="entry name" value="ABC2_TM_bact-type"/>
</dbReference>
<protein>
    <recommendedName>
        <fullName evidence="8">Transport permease protein</fullName>
    </recommendedName>
</protein>
<evidence type="ECO:0000256" key="3">
    <source>
        <dbReference type="ARBA" id="ARBA00022448"/>
    </source>
</evidence>
<dbReference type="PANTHER" id="PTHR30413:SF10">
    <property type="entry name" value="CAPSULE POLYSACCHARIDE EXPORT INNER-MEMBRANE PROTEIN CTRC"/>
    <property type="match status" value="1"/>
</dbReference>
<comment type="similarity">
    <text evidence="2 8">Belongs to the ABC-2 integral membrane protein family.</text>
</comment>
<reference evidence="10 11" key="1">
    <citation type="submission" date="2020-07" db="EMBL/GenBank/DDBJ databases">
        <title>Fungal Genomes of the International Space Station.</title>
        <authorList>
            <person name="Seuylemezian A."/>
            <person name="Singh N.K."/>
            <person name="Wood J."/>
            <person name="Venkateswaran K."/>
        </authorList>
    </citation>
    <scope>NUCLEOTIDE SEQUENCE [LARGE SCALE GENOMIC DNA]</scope>
    <source>
        <strain evidence="10 11">PL-B2</strain>
    </source>
</reference>
<name>A0ABS7K4C4_9BACI</name>
<evidence type="ECO:0000256" key="7">
    <source>
        <dbReference type="ARBA" id="ARBA00023136"/>
    </source>
</evidence>
<dbReference type="PANTHER" id="PTHR30413">
    <property type="entry name" value="INNER MEMBRANE TRANSPORT PERMEASE"/>
    <property type="match status" value="1"/>
</dbReference>
<evidence type="ECO:0000313" key="11">
    <source>
        <dbReference type="Proteomes" id="UP000769780"/>
    </source>
</evidence>
<dbReference type="RefSeq" id="WP_221873315.1">
    <property type="nucleotide sequence ID" value="NZ_JACWFH010000009.1"/>
</dbReference>
<evidence type="ECO:0000256" key="5">
    <source>
        <dbReference type="ARBA" id="ARBA00022692"/>
    </source>
</evidence>
<evidence type="ECO:0000259" key="9">
    <source>
        <dbReference type="PROSITE" id="PS51012"/>
    </source>
</evidence>
<comment type="caution">
    <text evidence="8">Lacks conserved residue(s) required for the propagation of feature annotation.</text>
</comment>
<organism evidence="10 11">
    <name type="scientific">Mesobacillus maritimus</name>
    <dbReference type="NCBI Taxonomy" id="1643336"/>
    <lineage>
        <taxon>Bacteria</taxon>
        <taxon>Bacillati</taxon>
        <taxon>Bacillota</taxon>
        <taxon>Bacilli</taxon>
        <taxon>Bacillales</taxon>
        <taxon>Bacillaceae</taxon>
        <taxon>Mesobacillus</taxon>
    </lineage>
</organism>
<feature type="transmembrane region" description="Helical" evidence="8">
    <location>
        <begin position="34"/>
        <end position="55"/>
    </location>
</feature>
<evidence type="ECO:0000313" key="10">
    <source>
        <dbReference type="EMBL" id="MBY0097104.1"/>
    </source>
</evidence>
<keyword evidence="7 8" id="KW-0472">Membrane</keyword>
<evidence type="ECO:0000256" key="8">
    <source>
        <dbReference type="RuleBase" id="RU361157"/>
    </source>
</evidence>
<feature type="transmembrane region" description="Helical" evidence="8">
    <location>
        <begin position="247"/>
        <end position="266"/>
    </location>
</feature>
<evidence type="ECO:0000256" key="2">
    <source>
        <dbReference type="ARBA" id="ARBA00007783"/>
    </source>
</evidence>
<feature type="transmembrane region" description="Helical" evidence="8">
    <location>
        <begin position="75"/>
        <end position="96"/>
    </location>
</feature>
<dbReference type="EMBL" id="JACWFH010000009">
    <property type="protein sequence ID" value="MBY0097104.1"/>
    <property type="molecule type" value="Genomic_DNA"/>
</dbReference>
<keyword evidence="3 8" id="KW-0813">Transport</keyword>
<feature type="transmembrane region" description="Helical" evidence="8">
    <location>
        <begin position="154"/>
        <end position="179"/>
    </location>
</feature>
<dbReference type="Pfam" id="PF01061">
    <property type="entry name" value="ABC2_membrane"/>
    <property type="match status" value="1"/>
</dbReference>
<keyword evidence="6 8" id="KW-1133">Transmembrane helix</keyword>
<proteinExistence type="inferred from homology"/>
<accession>A0ABS7K4C4</accession>
<comment type="subcellular location">
    <subcellularLocation>
        <location evidence="1 8">Cell membrane</location>
        <topology evidence="1 8">Multi-pass membrane protein</topology>
    </subcellularLocation>
</comment>
<evidence type="ECO:0000256" key="6">
    <source>
        <dbReference type="ARBA" id="ARBA00022989"/>
    </source>
</evidence>
<dbReference type="Proteomes" id="UP000769780">
    <property type="component" value="Unassembled WGS sequence"/>
</dbReference>